<dbReference type="Proteomes" id="UP000708148">
    <property type="component" value="Unassembled WGS sequence"/>
</dbReference>
<feature type="transmembrane region" description="Helical" evidence="6">
    <location>
        <begin position="88"/>
        <end position="107"/>
    </location>
</feature>
<dbReference type="GO" id="GO:0032511">
    <property type="term" value="P:late endosome to vacuole transport via multivesicular body sorting pathway"/>
    <property type="evidence" value="ECO:0007669"/>
    <property type="project" value="TreeGrafter"/>
</dbReference>
<accession>A0A8S1IYK5</accession>
<dbReference type="OrthoDB" id="14246at2759"/>
<comment type="subcellular location">
    <subcellularLocation>
        <location evidence="1">Membrane</location>
        <topology evidence="1">Multi-pass membrane protein</topology>
    </subcellularLocation>
</comment>
<feature type="transmembrane region" description="Helical" evidence="6">
    <location>
        <begin position="50"/>
        <end position="68"/>
    </location>
</feature>
<proteinExistence type="inferred from homology"/>
<keyword evidence="4 6" id="KW-1133">Transmembrane helix</keyword>
<dbReference type="Pfam" id="PF04133">
    <property type="entry name" value="Vps55"/>
    <property type="match status" value="1"/>
</dbReference>
<reference evidence="7" key="1">
    <citation type="submission" date="2020-12" db="EMBL/GenBank/DDBJ databases">
        <authorList>
            <person name="Iha C."/>
        </authorList>
    </citation>
    <scope>NUCLEOTIDE SEQUENCE</scope>
</reference>
<dbReference type="AlphaFoldDB" id="A0A8S1IYK5"/>
<evidence type="ECO:0000313" key="8">
    <source>
        <dbReference type="Proteomes" id="UP000708148"/>
    </source>
</evidence>
<comment type="caution">
    <text evidence="7">The sequence shown here is derived from an EMBL/GenBank/DDBJ whole genome shotgun (WGS) entry which is preliminary data.</text>
</comment>
<dbReference type="InterPro" id="IPR007262">
    <property type="entry name" value="Vps55/LEPROT"/>
</dbReference>
<evidence type="ECO:0000256" key="6">
    <source>
        <dbReference type="SAM" id="Phobius"/>
    </source>
</evidence>
<evidence type="ECO:0000256" key="2">
    <source>
        <dbReference type="ARBA" id="ARBA00005645"/>
    </source>
</evidence>
<protein>
    <recommendedName>
        <fullName evidence="9">Vacuolar protein sorting 55</fullName>
    </recommendedName>
</protein>
<evidence type="ECO:0008006" key="9">
    <source>
        <dbReference type="Google" id="ProtNLM"/>
    </source>
</evidence>
<dbReference type="PANTHER" id="PTHR12050">
    <property type="entry name" value="LEPTIN RECEPTOR-RELATED"/>
    <property type="match status" value="1"/>
</dbReference>
<keyword evidence="5 6" id="KW-0472">Membrane</keyword>
<sequence>MVIQCQMSRRAHVGELKVVFAVSCRVLVLALMFSVSVLLQLLGCALFNNWWPMLTALLYVFVPMPYLFFGSSGGDSLYGDGGNGWSDWGKFLTGFSAVGMIAIPASLRHAAIIKTGALVMEVAGALVLFATVFIYDYFSSRSGYL</sequence>
<evidence type="ECO:0000256" key="1">
    <source>
        <dbReference type="ARBA" id="ARBA00004141"/>
    </source>
</evidence>
<comment type="similarity">
    <text evidence="2">Belongs to the OB-RGRP/VPS55 family.</text>
</comment>
<dbReference type="GO" id="GO:0005768">
    <property type="term" value="C:endosome"/>
    <property type="evidence" value="ECO:0007669"/>
    <property type="project" value="TreeGrafter"/>
</dbReference>
<feature type="transmembrane region" description="Helical" evidence="6">
    <location>
        <begin position="119"/>
        <end position="138"/>
    </location>
</feature>
<keyword evidence="8" id="KW-1185">Reference proteome</keyword>
<dbReference type="PANTHER" id="PTHR12050:SF0">
    <property type="entry name" value="RH04491P"/>
    <property type="match status" value="1"/>
</dbReference>
<evidence type="ECO:0000256" key="3">
    <source>
        <dbReference type="ARBA" id="ARBA00022692"/>
    </source>
</evidence>
<feature type="transmembrane region" description="Helical" evidence="6">
    <location>
        <begin position="18"/>
        <end position="43"/>
    </location>
</feature>
<evidence type="ECO:0000313" key="7">
    <source>
        <dbReference type="EMBL" id="CAD7700126.1"/>
    </source>
</evidence>
<keyword evidence="3 6" id="KW-0812">Transmembrane</keyword>
<dbReference type="EMBL" id="CAJHUC010001181">
    <property type="protein sequence ID" value="CAD7700126.1"/>
    <property type="molecule type" value="Genomic_DNA"/>
</dbReference>
<evidence type="ECO:0000256" key="4">
    <source>
        <dbReference type="ARBA" id="ARBA00022989"/>
    </source>
</evidence>
<gene>
    <name evidence="7" type="ORF">OSTQU699_LOCUS5485</name>
</gene>
<name>A0A8S1IYK5_9CHLO</name>
<evidence type="ECO:0000256" key="5">
    <source>
        <dbReference type="ARBA" id="ARBA00023136"/>
    </source>
</evidence>
<dbReference type="GO" id="GO:0016020">
    <property type="term" value="C:membrane"/>
    <property type="evidence" value="ECO:0007669"/>
    <property type="project" value="UniProtKB-SubCell"/>
</dbReference>
<organism evidence="7 8">
    <name type="scientific">Ostreobium quekettii</name>
    <dbReference type="NCBI Taxonomy" id="121088"/>
    <lineage>
        <taxon>Eukaryota</taxon>
        <taxon>Viridiplantae</taxon>
        <taxon>Chlorophyta</taxon>
        <taxon>core chlorophytes</taxon>
        <taxon>Ulvophyceae</taxon>
        <taxon>TCBD clade</taxon>
        <taxon>Bryopsidales</taxon>
        <taxon>Ostreobineae</taxon>
        <taxon>Ostreobiaceae</taxon>
        <taxon>Ostreobium</taxon>
    </lineage>
</organism>